<dbReference type="RefSeq" id="XP_060330357.1">
    <property type="nucleotide sequence ID" value="XM_060469653.1"/>
</dbReference>
<reference evidence="3" key="1">
    <citation type="submission" date="2023-06" db="EMBL/GenBank/DDBJ databases">
        <authorList>
            <consortium name="Lawrence Berkeley National Laboratory"/>
            <person name="Ahrendt S."/>
            <person name="Sahu N."/>
            <person name="Indic B."/>
            <person name="Wong-Bajracharya J."/>
            <person name="Merenyi Z."/>
            <person name="Ke H.-M."/>
            <person name="Monk M."/>
            <person name="Kocsube S."/>
            <person name="Drula E."/>
            <person name="Lipzen A."/>
            <person name="Balint B."/>
            <person name="Henrissat B."/>
            <person name="Andreopoulos B."/>
            <person name="Martin F.M."/>
            <person name="Harder C.B."/>
            <person name="Rigling D."/>
            <person name="Ford K.L."/>
            <person name="Foster G.D."/>
            <person name="Pangilinan J."/>
            <person name="Papanicolaou A."/>
            <person name="Barry K."/>
            <person name="LaButti K."/>
            <person name="Viragh M."/>
            <person name="Koriabine M."/>
            <person name="Yan M."/>
            <person name="Riley R."/>
            <person name="Champramary S."/>
            <person name="Plett K.L."/>
            <person name="Tsai I.J."/>
            <person name="Slot J."/>
            <person name="Sipos G."/>
            <person name="Plett J."/>
            <person name="Nagy L.G."/>
            <person name="Grigoriev I.V."/>
        </authorList>
    </citation>
    <scope>NUCLEOTIDE SEQUENCE</scope>
    <source>
        <strain evidence="3">CCBAS 213</strain>
    </source>
</reference>
<accession>A0AA39KBJ6</accession>
<feature type="chain" id="PRO_5041368168" description="Ribonuclease H1 N-terminal domain-containing protein" evidence="1">
    <location>
        <begin position="26"/>
        <end position="223"/>
    </location>
</feature>
<dbReference type="Gene3D" id="3.40.970.10">
    <property type="entry name" value="Ribonuclease H1, N-terminal domain"/>
    <property type="match status" value="1"/>
</dbReference>
<dbReference type="Proteomes" id="UP001175211">
    <property type="component" value="Unassembled WGS sequence"/>
</dbReference>
<organism evidence="3 4">
    <name type="scientific">Armillaria tabescens</name>
    <name type="common">Ringless honey mushroom</name>
    <name type="synonym">Agaricus tabescens</name>
    <dbReference type="NCBI Taxonomy" id="1929756"/>
    <lineage>
        <taxon>Eukaryota</taxon>
        <taxon>Fungi</taxon>
        <taxon>Dikarya</taxon>
        <taxon>Basidiomycota</taxon>
        <taxon>Agaricomycotina</taxon>
        <taxon>Agaricomycetes</taxon>
        <taxon>Agaricomycetidae</taxon>
        <taxon>Agaricales</taxon>
        <taxon>Marasmiineae</taxon>
        <taxon>Physalacriaceae</taxon>
        <taxon>Desarmillaria</taxon>
    </lineage>
</organism>
<dbReference type="Pfam" id="PF01693">
    <property type="entry name" value="Cauli_VI"/>
    <property type="match status" value="1"/>
</dbReference>
<feature type="signal peptide" evidence="1">
    <location>
        <begin position="1"/>
        <end position="25"/>
    </location>
</feature>
<proteinExistence type="predicted"/>
<dbReference type="InterPro" id="IPR009027">
    <property type="entry name" value="Ribosomal_bL9/RNase_H1_N"/>
</dbReference>
<evidence type="ECO:0000256" key="1">
    <source>
        <dbReference type="SAM" id="SignalP"/>
    </source>
</evidence>
<dbReference type="SUPFAM" id="SSF55658">
    <property type="entry name" value="L9 N-domain-like"/>
    <property type="match status" value="1"/>
</dbReference>
<dbReference type="GeneID" id="85353201"/>
<gene>
    <name evidence="3" type="ORF">EV420DRAFT_1480225</name>
</gene>
<sequence length="223" mass="22167">MTQFSLEQLAAALSALSISVPITDAAVEPASHPHASADAAGAGPLLTVHCSNCAFPNIVPVSAVPSMMGILFPSSRSGGRPVLPASAQVPSAPIMTAPLPHIRTHAAAPALAAHLSNPAAPVNPAPVAPTPVVHAPAPAPVVPAPAAPAPGPPQSASIAVTMGPDGPWYIISKGRSVGIFRGWQNVSTLVTGVGRACFFHCGTHAAAQAAFDEALATGAVEIL</sequence>
<evidence type="ECO:0000313" key="3">
    <source>
        <dbReference type="EMBL" id="KAK0458065.1"/>
    </source>
</evidence>
<name>A0AA39KBJ6_ARMTA</name>
<keyword evidence="4" id="KW-1185">Reference proteome</keyword>
<dbReference type="InterPro" id="IPR037056">
    <property type="entry name" value="RNase_H1_N_sf"/>
</dbReference>
<evidence type="ECO:0000259" key="2">
    <source>
        <dbReference type="Pfam" id="PF01693"/>
    </source>
</evidence>
<dbReference type="EMBL" id="JAUEPS010000019">
    <property type="protein sequence ID" value="KAK0458065.1"/>
    <property type="molecule type" value="Genomic_DNA"/>
</dbReference>
<comment type="caution">
    <text evidence="3">The sequence shown here is derived from an EMBL/GenBank/DDBJ whole genome shotgun (WGS) entry which is preliminary data.</text>
</comment>
<feature type="domain" description="Ribonuclease H1 N-terminal" evidence="2">
    <location>
        <begin position="168"/>
        <end position="209"/>
    </location>
</feature>
<keyword evidence="1" id="KW-0732">Signal</keyword>
<dbReference type="InterPro" id="IPR011320">
    <property type="entry name" value="RNase_H1_N"/>
</dbReference>
<dbReference type="AlphaFoldDB" id="A0AA39KBJ6"/>
<protein>
    <recommendedName>
        <fullName evidence="2">Ribonuclease H1 N-terminal domain-containing protein</fullName>
    </recommendedName>
</protein>
<evidence type="ECO:0000313" key="4">
    <source>
        <dbReference type="Proteomes" id="UP001175211"/>
    </source>
</evidence>